<dbReference type="Proteomes" id="UP000603627">
    <property type="component" value="Unassembled WGS sequence"/>
</dbReference>
<dbReference type="AlphaFoldDB" id="A0A852ABL9"/>
<dbReference type="GO" id="GO:0000981">
    <property type="term" value="F:DNA-binding transcription factor activity, RNA polymerase II-specific"/>
    <property type="evidence" value="ECO:0007669"/>
    <property type="project" value="TreeGrafter"/>
</dbReference>
<feature type="compositionally biased region" description="Basic residues" evidence="11">
    <location>
        <begin position="719"/>
        <end position="730"/>
    </location>
</feature>
<feature type="domain" description="C2H2-type" evidence="12">
    <location>
        <begin position="596"/>
        <end position="623"/>
    </location>
</feature>
<keyword evidence="3" id="KW-0677">Repeat</keyword>
<feature type="domain" description="C2H2-type" evidence="12">
    <location>
        <begin position="53"/>
        <end position="81"/>
    </location>
</feature>
<evidence type="ECO:0000256" key="8">
    <source>
        <dbReference type="ARBA" id="ARBA00023163"/>
    </source>
</evidence>
<feature type="domain" description="C2H2-type" evidence="12">
    <location>
        <begin position="419"/>
        <end position="446"/>
    </location>
</feature>
<dbReference type="FunFam" id="3.30.160.60:FF:000611">
    <property type="entry name" value="zinc finger protein 341 isoform X1"/>
    <property type="match status" value="1"/>
</dbReference>
<dbReference type="FunFam" id="3.30.160.60:FF:001132">
    <property type="entry name" value="Zinc finger protein 341"/>
    <property type="match status" value="1"/>
</dbReference>
<feature type="non-terminal residue" evidence="13">
    <location>
        <position position="818"/>
    </location>
</feature>
<proteinExistence type="predicted"/>
<reference evidence="13" key="1">
    <citation type="submission" date="2019-09" db="EMBL/GenBank/DDBJ databases">
        <title>Bird 10,000 Genomes (B10K) Project - Family phase.</title>
        <authorList>
            <person name="Zhang G."/>
        </authorList>
    </citation>
    <scope>NUCLEOTIDE SEQUENCE</scope>
    <source>
        <strain evidence="13">B10K-DU-015-28</strain>
        <tissue evidence="13">Muscle</tissue>
    </source>
</reference>
<feature type="domain" description="C2H2-type" evidence="12">
    <location>
        <begin position="657"/>
        <end position="684"/>
    </location>
</feature>
<keyword evidence="2" id="KW-0479">Metal-binding</keyword>
<evidence type="ECO:0000256" key="4">
    <source>
        <dbReference type="ARBA" id="ARBA00022771"/>
    </source>
</evidence>
<dbReference type="GO" id="GO:0045893">
    <property type="term" value="P:positive regulation of DNA-templated transcription"/>
    <property type="evidence" value="ECO:0007669"/>
    <property type="project" value="UniProtKB-ARBA"/>
</dbReference>
<evidence type="ECO:0000256" key="9">
    <source>
        <dbReference type="ARBA" id="ARBA00023242"/>
    </source>
</evidence>
<evidence type="ECO:0000256" key="11">
    <source>
        <dbReference type="SAM" id="MobiDB-lite"/>
    </source>
</evidence>
<dbReference type="FunFam" id="3.30.160.60:FF:000679">
    <property type="entry name" value="Zinc finger protein 341"/>
    <property type="match status" value="1"/>
</dbReference>
<dbReference type="FunFam" id="3.30.160.60:FF:001031">
    <property type="entry name" value="zinc finger protein 341 isoform X1"/>
    <property type="match status" value="1"/>
</dbReference>
<keyword evidence="14" id="KW-1185">Reference proteome</keyword>
<evidence type="ECO:0000256" key="7">
    <source>
        <dbReference type="ARBA" id="ARBA00023125"/>
    </source>
</evidence>
<comment type="subcellular location">
    <subcellularLocation>
        <location evidence="1">Nucleus</location>
    </subcellularLocation>
</comment>
<dbReference type="Pfam" id="PF00096">
    <property type="entry name" value="zf-C2H2"/>
    <property type="match status" value="5"/>
</dbReference>
<organism evidence="13 14">
    <name type="scientific">Calcarius ornatus</name>
    <name type="common">Chestnut-collared longspur</name>
    <dbReference type="NCBI Taxonomy" id="198940"/>
    <lineage>
        <taxon>Eukaryota</taxon>
        <taxon>Metazoa</taxon>
        <taxon>Chordata</taxon>
        <taxon>Craniata</taxon>
        <taxon>Vertebrata</taxon>
        <taxon>Euteleostomi</taxon>
        <taxon>Archelosauria</taxon>
        <taxon>Archosauria</taxon>
        <taxon>Dinosauria</taxon>
        <taxon>Saurischia</taxon>
        <taxon>Theropoda</taxon>
        <taxon>Coelurosauria</taxon>
        <taxon>Aves</taxon>
        <taxon>Neognathae</taxon>
        <taxon>Neoaves</taxon>
        <taxon>Telluraves</taxon>
        <taxon>Australaves</taxon>
        <taxon>Passeriformes</taxon>
        <taxon>Passeroidea</taxon>
        <taxon>Fringillidae</taxon>
        <taxon>Emberizinae</taxon>
        <taxon>Emberizini</taxon>
        <taxon>Calcarius</taxon>
    </lineage>
</organism>
<dbReference type="InterPro" id="IPR013087">
    <property type="entry name" value="Znf_C2H2_type"/>
</dbReference>
<feature type="domain" description="C2H2-type" evidence="12">
    <location>
        <begin position="298"/>
        <end position="325"/>
    </location>
</feature>
<dbReference type="PROSITE" id="PS50157">
    <property type="entry name" value="ZINC_FINGER_C2H2_2"/>
    <property type="match status" value="13"/>
</dbReference>
<dbReference type="GO" id="GO:0005634">
    <property type="term" value="C:nucleus"/>
    <property type="evidence" value="ECO:0007669"/>
    <property type="project" value="UniProtKB-SubCell"/>
</dbReference>
<evidence type="ECO:0000256" key="5">
    <source>
        <dbReference type="ARBA" id="ARBA00022833"/>
    </source>
</evidence>
<feature type="region of interest" description="Disordered" evidence="11">
    <location>
        <begin position="246"/>
        <end position="267"/>
    </location>
</feature>
<dbReference type="FunFam" id="3.30.160.60:FF:000618">
    <property type="entry name" value="zinc finger protein 341 isoform X1"/>
    <property type="match status" value="1"/>
</dbReference>
<comment type="caution">
    <text evidence="13">The sequence shown here is derived from an EMBL/GenBank/DDBJ whole genome shotgun (WGS) entry which is preliminary data.</text>
</comment>
<name>A0A852ABL9_CALOR</name>
<evidence type="ECO:0000256" key="6">
    <source>
        <dbReference type="ARBA" id="ARBA00023015"/>
    </source>
</evidence>
<dbReference type="GO" id="GO:0008270">
    <property type="term" value="F:zinc ion binding"/>
    <property type="evidence" value="ECO:0007669"/>
    <property type="project" value="UniProtKB-KW"/>
</dbReference>
<feature type="compositionally biased region" description="Polar residues" evidence="11">
    <location>
        <begin position="252"/>
        <end position="261"/>
    </location>
</feature>
<dbReference type="Pfam" id="PF13912">
    <property type="entry name" value="zf-C2H2_6"/>
    <property type="match status" value="2"/>
</dbReference>
<evidence type="ECO:0000256" key="10">
    <source>
        <dbReference type="PROSITE-ProRule" id="PRU00042"/>
    </source>
</evidence>
<dbReference type="SUPFAM" id="SSF57667">
    <property type="entry name" value="beta-beta-alpha zinc fingers"/>
    <property type="match status" value="6"/>
</dbReference>
<feature type="non-terminal residue" evidence="13">
    <location>
        <position position="1"/>
    </location>
</feature>
<gene>
    <name evidence="13" type="primary">Znf235</name>
    <name evidence="13" type="ORF">CALORN_R14363</name>
</gene>
<keyword evidence="8" id="KW-0804">Transcription</keyword>
<feature type="domain" description="C2H2-type" evidence="12">
    <location>
        <begin position="514"/>
        <end position="543"/>
    </location>
</feature>
<dbReference type="PANTHER" id="PTHR24408:SF58">
    <property type="entry name" value="TRANSCRIPTION FACTOR (TFIIIA), PUTATIVE (AFU_ORTHOLOGUE AFUA_1G05150)-RELATED"/>
    <property type="match status" value="1"/>
</dbReference>
<protein>
    <submittedName>
        <fullName evidence="13">ZN235 protein</fullName>
    </submittedName>
</protein>
<evidence type="ECO:0000313" key="13">
    <source>
        <dbReference type="EMBL" id="NXE69294.1"/>
    </source>
</evidence>
<feature type="domain" description="C2H2-type" evidence="12">
    <location>
        <begin position="540"/>
        <end position="567"/>
    </location>
</feature>
<dbReference type="FunFam" id="3.30.160.60:FF:001225">
    <property type="entry name" value="zinc finger protein 341 isoform X2"/>
    <property type="match status" value="1"/>
</dbReference>
<keyword evidence="9" id="KW-0539">Nucleus</keyword>
<dbReference type="PROSITE" id="PS00028">
    <property type="entry name" value="ZINC_FINGER_C2H2_1"/>
    <property type="match status" value="10"/>
</dbReference>
<feature type="domain" description="C2H2-type" evidence="12">
    <location>
        <begin position="624"/>
        <end position="656"/>
    </location>
</feature>
<feature type="domain" description="C2H2-type" evidence="12">
    <location>
        <begin position="447"/>
        <end position="476"/>
    </location>
</feature>
<evidence type="ECO:0000313" key="14">
    <source>
        <dbReference type="Proteomes" id="UP000603627"/>
    </source>
</evidence>
<keyword evidence="7" id="KW-0238">DNA-binding</keyword>
<feature type="domain" description="C2H2-type" evidence="12">
    <location>
        <begin position="685"/>
        <end position="704"/>
    </location>
</feature>
<evidence type="ECO:0000256" key="2">
    <source>
        <dbReference type="ARBA" id="ARBA00022723"/>
    </source>
</evidence>
<feature type="domain" description="C2H2-type" evidence="12">
    <location>
        <begin position="568"/>
        <end position="595"/>
    </location>
</feature>
<sequence>VHHPCLCLLSGMDNQTVLAVQSLLDGQGGVTDPSAPNVNSSAAIQPMDDEDVFLCGKCKKQFNSLPAFMTHKREQCQGSAPSLSSVSLATNSVYTPSITSVQQAPTAARQVLFTQTSQACPDPSGCPFLPSSVRTAPHSLVLLTNSFVAGCSDLCNVVSPAFFEPPYHDWLPGPLSAYSMDSSPPGSFPGGGGGVVEVYSGPAPMAAASTVEIQTLGMQPYPPMEVPSQCVESPVYPSPPVYSPGKQGFKAKSTSAPTPLSSAGGGSVVGFDSPAAAKTRRCKNESGLQEGKPKSPKLKCTYCDKAFTKNFDLQQHIRSHTGEKPFQCIVCGRAFAQKSNVKKHMQTHKVWPPGLGCTISRSSITVQVMALNPSQPEDEENTGLPPRNAVPPAQELSPLEESEAARLEAKQVVLIDSSYQCQFCPSKFNTYFQLKSHMTQHKNEQVYKCVVKTCAQTFQKLESFLEHIKSHQEELSYRCHLCSKDFPSLYELGVHQYSHSLLPQHSPKKDMAVYKCVKCVNKYSTPEALEHHLQTATHNFPCPHCQKVFPCERYLRRHIPTHGGGSKFKCQICKKFFRREHYLKLHAHIHSGEKPFKCSVCDAAFNRKDKLKRHMLIHEPFKKYKCPFSSHTGCNKEFNRPDKLKAHILSHSGMKIHKCQYCNKSFSRRAHMVEHQRSHTGNYKYRCPTCSKGFTRHKYMREHKCRLGSPKDKELQLRKAQKKRAARGRKAGLPLGLPELKDGAAGDSSPEGGPTKEPFQESDAVLSIVVGGSGAAEPELVPGQPNSMGSNLALAELQTASDGPCTMLAVPVYIQTSE</sequence>
<accession>A0A852ABL9</accession>
<feature type="domain" description="C2H2-type" evidence="12">
    <location>
        <begin position="477"/>
        <end position="500"/>
    </location>
</feature>
<dbReference type="GO" id="GO:0043565">
    <property type="term" value="F:sequence-specific DNA binding"/>
    <property type="evidence" value="ECO:0007669"/>
    <property type="project" value="TreeGrafter"/>
</dbReference>
<feature type="region of interest" description="Disordered" evidence="11">
    <location>
        <begin position="710"/>
        <end position="759"/>
    </location>
</feature>
<keyword evidence="6" id="KW-0805">Transcription regulation</keyword>
<feature type="domain" description="C2H2-type" evidence="12">
    <location>
        <begin position="326"/>
        <end position="353"/>
    </location>
</feature>
<keyword evidence="5" id="KW-0862">Zinc</keyword>
<dbReference type="EMBL" id="WBNL01001051">
    <property type="protein sequence ID" value="NXE69294.1"/>
    <property type="molecule type" value="Genomic_DNA"/>
</dbReference>
<dbReference type="PANTHER" id="PTHR24408">
    <property type="entry name" value="ZINC FINGER PROTEIN"/>
    <property type="match status" value="1"/>
</dbReference>
<keyword evidence="4 10" id="KW-0863">Zinc-finger</keyword>
<evidence type="ECO:0000256" key="1">
    <source>
        <dbReference type="ARBA" id="ARBA00004123"/>
    </source>
</evidence>
<dbReference type="FunFam" id="3.30.160.60:FF:001229">
    <property type="entry name" value="Zinc finger protein 341"/>
    <property type="match status" value="1"/>
</dbReference>
<feature type="region of interest" description="Disordered" evidence="11">
    <location>
        <begin position="374"/>
        <end position="395"/>
    </location>
</feature>
<dbReference type="SMART" id="SM00355">
    <property type="entry name" value="ZnF_C2H2"/>
    <property type="match status" value="13"/>
</dbReference>
<evidence type="ECO:0000256" key="3">
    <source>
        <dbReference type="ARBA" id="ARBA00022737"/>
    </source>
</evidence>
<evidence type="ECO:0000259" key="12">
    <source>
        <dbReference type="PROSITE" id="PS50157"/>
    </source>
</evidence>
<dbReference type="InterPro" id="IPR036236">
    <property type="entry name" value="Znf_C2H2_sf"/>
</dbReference>
<dbReference type="Gene3D" id="3.30.160.60">
    <property type="entry name" value="Classic Zinc Finger"/>
    <property type="match status" value="9"/>
</dbReference>